<dbReference type="Pfam" id="PF00271">
    <property type="entry name" value="Helicase_C"/>
    <property type="match status" value="1"/>
</dbReference>
<dbReference type="InterPro" id="IPR001650">
    <property type="entry name" value="Helicase_C-like"/>
</dbReference>
<evidence type="ECO:0000256" key="2">
    <source>
        <dbReference type="SAM" id="MobiDB-lite"/>
    </source>
</evidence>
<protein>
    <submittedName>
        <fullName evidence="5">DEAD/DEAH box helicase</fullName>
        <ecNumber evidence="5">3.6.4.-</ecNumber>
    </submittedName>
</protein>
<dbReference type="Gene3D" id="3.40.50.10810">
    <property type="entry name" value="Tandem AAA-ATPase domain"/>
    <property type="match status" value="1"/>
</dbReference>
<keyword evidence="5" id="KW-0547">Nucleotide-binding</keyword>
<dbReference type="Gene3D" id="1.10.150.20">
    <property type="entry name" value="5' to 3' exonuclease, C-terminal subdomain"/>
    <property type="match status" value="1"/>
</dbReference>
<evidence type="ECO:0000313" key="6">
    <source>
        <dbReference type="Proteomes" id="UP001595765"/>
    </source>
</evidence>
<dbReference type="SMART" id="SM00490">
    <property type="entry name" value="HELICc"/>
    <property type="match status" value="1"/>
</dbReference>
<dbReference type="PANTHER" id="PTHR45766">
    <property type="entry name" value="DNA ANNEALING HELICASE AND ENDONUCLEASE ZRANB3 FAMILY MEMBER"/>
    <property type="match status" value="1"/>
</dbReference>
<keyword evidence="1 5" id="KW-0378">Hydrolase</keyword>
<dbReference type="SMART" id="SM00487">
    <property type="entry name" value="DEXDc"/>
    <property type="match status" value="1"/>
</dbReference>
<dbReference type="Pfam" id="PF00176">
    <property type="entry name" value="SNF2-rel_dom"/>
    <property type="match status" value="1"/>
</dbReference>
<dbReference type="EC" id="3.6.4.-" evidence="5"/>
<evidence type="ECO:0000256" key="1">
    <source>
        <dbReference type="ARBA" id="ARBA00022801"/>
    </source>
</evidence>
<keyword evidence="5" id="KW-0347">Helicase</keyword>
<evidence type="ECO:0000259" key="3">
    <source>
        <dbReference type="PROSITE" id="PS51192"/>
    </source>
</evidence>
<dbReference type="InterPro" id="IPR000330">
    <property type="entry name" value="SNF2_N"/>
</dbReference>
<feature type="domain" description="Helicase ATP-binding" evidence="3">
    <location>
        <begin position="303"/>
        <end position="465"/>
    </location>
</feature>
<dbReference type="CDD" id="cd17919">
    <property type="entry name" value="DEXHc_Snf"/>
    <property type="match status" value="1"/>
</dbReference>
<organism evidence="5 6">
    <name type="scientific">Streptomyces polygonati</name>
    <dbReference type="NCBI Taxonomy" id="1617087"/>
    <lineage>
        <taxon>Bacteria</taxon>
        <taxon>Bacillati</taxon>
        <taxon>Actinomycetota</taxon>
        <taxon>Actinomycetes</taxon>
        <taxon>Kitasatosporales</taxon>
        <taxon>Streptomycetaceae</taxon>
        <taxon>Streptomyces</taxon>
    </lineage>
</organism>
<dbReference type="InterPro" id="IPR038718">
    <property type="entry name" value="SNF2-like_sf"/>
</dbReference>
<dbReference type="Proteomes" id="UP001595765">
    <property type="component" value="Unassembled WGS sequence"/>
</dbReference>
<keyword evidence="6" id="KW-1185">Reference proteome</keyword>
<dbReference type="PANTHER" id="PTHR45766:SF6">
    <property type="entry name" value="SWI_SNF-RELATED MATRIX-ASSOCIATED ACTIN-DEPENDENT REGULATOR OF CHROMATIN SUBFAMILY A-LIKE PROTEIN 1"/>
    <property type="match status" value="1"/>
</dbReference>
<dbReference type="InterPro" id="IPR049730">
    <property type="entry name" value="SNF2/RAD54-like_C"/>
</dbReference>
<evidence type="ECO:0000259" key="4">
    <source>
        <dbReference type="PROSITE" id="PS51194"/>
    </source>
</evidence>
<dbReference type="SUPFAM" id="SSF52540">
    <property type="entry name" value="P-loop containing nucleoside triphosphate hydrolases"/>
    <property type="match status" value="2"/>
</dbReference>
<feature type="region of interest" description="Disordered" evidence="2">
    <location>
        <begin position="747"/>
        <end position="775"/>
    </location>
</feature>
<dbReference type="GO" id="GO:0016787">
    <property type="term" value="F:hydrolase activity"/>
    <property type="evidence" value="ECO:0007669"/>
    <property type="project" value="UniProtKB-KW"/>
</dbReference>
<accession>A0ABV8HT99</accession>
<comment type="caution">
    <text evidence="5">The sequence shown here is derived from an EMBL/GenBank/DDBJ whole genome shotgun (WGS) entry which is preliminary data.</text>
</comment>
<evidence type="ECO:0000313" key="5">
    <source>
        <dbReference type="EMBL" id="MFC4035299.1"/>
    </source>
</evidence>
<name>A0ABV8HT99_9ACTN</name>
<feature type="domain" description="Helicase C-terminal" evidence="4">
    <location>
        <begin position="547"/>
        <end position="709"/>
    </location>
</feature>
<feature type="compositionally biased region" description="Basic and acidic residues" evidence="2">
    <location>
        <begin position="765"/>
        <end position="775"/>
    </location>
</feature>
<dbReference type="GO" id="GO:0004386">
    <property type="term" value="F:helicase activity"/>
    <property type="evidence" value="ECO:0007669"/>
    <property type="project" value="UniProtKB-KW"/>
</dbReference>
<dbReference type="PROSITE" id="PS51192">
    <property type="entry name" value="HELICASE_ATP_BIND_1"/>
    <property type="match status" value="1"/>
</dbReference>
<sequence>MVEAGVAVGRGAAAVLARAGALRGAAQELVRDYDAAREAVAQALVPIRDGLVRRELAVMPVARLADATEGRLRIGALEKAGYETVGRVYEASAYELSQLPGVGRTTIAQAQAAAAQLAAAVEEAVAVPLVADQRGDAASGALVVALHRLVAAGPQVVRARETAGRVEAELTALMAAARPARGRLTMLVAGRQRRDGARAALLRLDEVLRGAAADGTGLMFTQASVDLLRAPGSGPDAVTEAWIDFELRAAEFHGLLGEFGGPAPDAAAAQGFLPSELAERVRAQPLDDRFRRVSLRGYQAFGARFALAQRRVVLGDEMGLGKTVQAIAAMAHLKAEGQTHFLVVCPASVLVGWLREIESRSTLRAYRVHGPDRALALKDWLAEGDVAVTTYDALRALDPLRDAPGEPLGMLVADEAHYVKNPEAARSKALVAWTERADRVLLMTGTPMENRVEEFRNLVGHVCPELLPQVRRSLAAAGPQAFRKAVGPAYLRRNQVDVLSELPELVRVDEWEELSTADLVAYRAAVAAGNFMAMRRAAYADPARSAKLQRLREVVREAAQHELKVVVFSYFRPVLDAVAGTLGRSSSPVIGAITGSTPATERQRLADEFTAAPGHAVLLAQIEAGGVGLNLQAASVVVLCEPQIKPTTEEQAIARAHRMGQIRRVRVHRLLGADSVDQRILEILAGKSRAFDAYARLSDTADSAPEALDISEQSLARLVVEAEQQRLAGAGVPGAVRVSLAKGPVATGAPADHAPAGSMQAGRVQADHALRDDDA</sequence>
<proteinExistence type="predicted"/>
<gene>
    <name evidence="5" type="ORF">ACFO3J_28070</name>
</gene>
<dbReference type="InterPro" id="IPR027417">
    <property type="entry name" value="P-loop_NTPase"/>
</dbReference>
<dbReference type="PROSITE" id="PS51194">
    <property type="entry name" value="HELICASE_CTER"/>
    <property type="match status" value="1"/>
</dbReference>
<dbReference type="RefSeq" id="WP_386435032.1">
    <property type="nucleotide sequence ID" value="NZ_JBHSBB010000022.1"/>
</dbReference>
<dbReference type="Gene3D" id="3.40.50.300">
    <property type="entry name" value="P-loop containing nucleotide triphosphate hydrolases"/>
    <property type="match status" value="1"/>
</dbReference>
<dbReference type="CDD" id="cd18793">
    <property type="entry name" value="SF2_C_SNF"/>
    <property type="match status" value="1"/>
</dbReference>
<reference evidence="6" key="1">
    <citation type="journal article" date="2019" name="Int. J. Syst. Evol. Microbiol.">
        <title>The Global Catalogue of Microorganisms (GCM) 10K type strain sequencing project: providing services to taxonomists for standard genome sequencing and annotation.</title>
        <authorList>
            <consortium name="The Broad Institute Genomics Platform"/>
            <consortium name="The Broad Institute Genome Sequencing Center for Infectious Disease"/>
            <person name="Wu L."/>
            <person name="Ma J."/>
        </authorList>
    </citation>
    <scope>NUCLEOTIDE SEQUENCE [LARGE SCALE GENOMIC DNA]</scope>
    <source>
        <strain evidence="6">CGMCC 4.7237</strain>
    </source>
</reference>
<dbReference type="EMBL" id="JBHSBB010000022">
    <property type="protein sequence ID" value="MFC4035299.1"/>
    <property type="molecule type" value="Genomic_DNA"/>
</dbReference>
<dbReference type="InterPro" id="IPR014001">
    <property type="entry name" value="Helicase_ATP-bd"/>
</dbReference>
<keyword evidence="5" id="KW-0067">ATP-binding</keyword>